<comment type="caution">
    <text evidence="1">The sequence shown here is derived from an EMBL/GenBank/DDBJ whole genome shotgun (WGS) entry which is preliminary data.</text>
</comment>
<keyword evidence="2" id="KW-1185">Reference proteome</keyword>
<proteinExistence type="predicted"/>
<gene>
    <name evidence="1" type="ORF">HXX02_06830</name>
</gene>
<evidence type="ECO:0000313" key="2">
    <source>
        <dbReference type="Proteomes" id="UP001205566"/>
    </source>
</evidence>
<dbReference type="EMBL" id="JACASI010000016">
    <property type="protein sequence ID" value="MCQ3829154.1"/>
    <property type="molecule type" value="Genomic_DNA"/>
</dbReference>
<dbReference type="Proteomes" id="UP001205566">
    <property type="component" value="Unassembled WGS sequence"/>
</dbReference>
<protein>
    <submittedName>
        <fullName evidence="1">Uncharacterized protein</fullName>
    </submittedName>
</protein>
<reference evidence="1" key="1">
    <citation type="thesis" date="2020" institute="Technische Universitat Dresden" country="Dresden, Germany">
        <title>The Agarolytic System of Microbulbifer elongatus PORT2, Isolated from Batu Karas, Pangandaran West Java Indonesia.</title>
        <authorList>
            <person name="Anggraeni S.R."/>
        </authorList>
    </citation>
    <scope>NUCLEOTIDE SEQUENCE</scope>
    <source>
        <strain evidence="1">PORT2</strain>
    </source>
</reference>
<dbReference type="RefSeq" id="WP_255874057.1">
    <property type="nucleotide sequence ID" value="NZ_JACASI010000016.1"/>
</dbReference>
<sequence length="74" mass="8387">MELEAEVDIVSSDEIDEEARSNMVSIGFSKASIDEWGEESVLEFLKGCADLYERKICDLNMVFYSWLDESAGQI</sequence>
<accession>A0ABT1P2D6</accession>
<name>A0ABT1P2D6_9GAMM</name>
<organism evidence="1 2">
    <name type="scientific">Microbulbifer elongatus</name>
    <dbReference type="NCBI Taxonomy" id="86173"/>
    <lineage>
        <taxon>Bacteria</taxon>
        <taxon>Pseudomonadati</taxon>
        <taxon>Pseudomonadota</taxon>
        <taxon>Gammaproteobacteria</taxon>
        <taxon>Cellvibrionales</taxon>
        <taxon>Microbulbiferaceae</taxon>
        <taxon>Microbulbifer</taxon>
    </lineage>
</organism>
<evidence type="ECO:0000313" key="1">
    <source>
        <dbReference type="EMBL" id="MCQ3829154.1"/>
    </source>
</evidence>